<dbReference type="SMART" id="SM00382">
    <property type="entry name" value="AAA"/>
    <property type="match status" value="1"/>
</dbReference>
<dbReference type="PROSITE" id="PS50893">
    <property type="entry name" value="ABC_TRANSPORTER_2"/>
    <property type="match status" value="1"/>
</dbReference>
<dbReference type="AlphaFoldDB" id="A0A224V5W6"/>
<comment type="caution">
    <text evidence="6">The sequence shown here is derived from an EMBL/GenBank/DDBJ whole genome shotgun (WGS) entry which is preliminary data.</text>
</comment>
<feature type="domain" description="ABC transporter" evidence="5">
    <location>
        <begin position="6"/>
        <end position="226"/>
    </location>
</feature>
<keyword evidence="9" id="KW-1185">Reference proteome</keyword>
<dbReference type="PANTHER" id="PTHR42734">
    <property type="entry name" value="METAL TRANSPORT SYSTEM ATP-BINDING PROTEIN TM_0124-RELATED"/>
    <property type="match status" value="1"/>
</dbReference>
<dbReference type="InterPro" id="IPR003439">
    <property type="entry name" value="ABC_transporter-like_ATP-bd"/>
</dbReference>
<dbReference type="RefSeq" id="WP_057963378.1">
    <property type="nucleotide sequence ID" value="NZ_BAAAXO010000026.1"/>
</dbReference>
<sequence>MSETLISVEDLSLSFANHQVLADLTFAVHRGEFLGVIGENGVGKTTLIRVILNQLKPSAGRIKLENGLKIGYVPQFRNVDVEYPLSIEDFISLNFTGIKLPWLSRKEKQKIQTVINQVNLEHISKRPLGLASGGEKQKAYLAQALINDPDLLILDESTASLDPNTKRELLDVVKRLNQTLGLTIIFVSHDMQVIHEYPDHFLWLTKNGYTAGPISELHNDSKEGEYV</sequence>
<dbReference type="EMBL" id="BDGB01000070">
    <property type="protein sequence ID" value="GAW72396.1"/>
    <property type="molecule type" value="Genomic_DNA"/>
</dbReference>
<keyword evidence="2" id="KW-0813">Transport</keyword>
<dbReference type="PANTHER" id="PTHR42734:SF17">
    <property type="entry name" value="METAL TRANSPORT SYSTEM ATP-BINDING PROTEIN TM_0124-RELATED"/>
    <property type="match status" value="1"/>
</dbReference>
<dbReference type="InterPro" id="IPR027417">
    <property type="entry name" value="P-loop_NTPase"/>
</dbReference>
<proteinExistence type="inferred from homology"/>
<dbReference type="CDD" id="cd03235">
    <property type="entry name" value="ABC_Metallic_Cations"/>
    <property type="match status" value="1"/>
</dbReference>
<dbReference type="SUPFAM" id="SSF52540">
    <property type="entry name" value="P-loop containing nucleoside triphosphate hydrolases"/>
    <property type="match status" value="1"/>
</dbReference>
<name>A0A224V5W6_9LACO</name>
<accession>A0A224V5W6</accession>
<evidence type="ECO:0000259" key="5">
    <source>
        <dbReference type="PROSITE" id="PS50893"/>
    </source>
</evidence>
<dbReference type="InterPro" id="IPR003593">
    <property type="entry name" value="AAA+_ATPase"/>
</dbReference>
<dbReference type="Proteomes" id="UP000214739">
    <property type="component" value="Unassembled WGS sequence"/>
</dbReference>
<reference evidence="6 8" key="1">
    <citation type="journal article" date="2017" name="Biosci Microbiota Food Health">
        <title>Genomic characterization reconfirms the taxonomic status of Lactobacillus parakefiri.</title>
        <authorList>
            <person name="Tanizawa Y."/>
            <person name="Kobayashi H."/>
            <person name="Kaminuma E."/>
            <person name="Sakamoto M."/>
            <person name="Ohkuma M."/>
            <person name="Nakamura Y."/>
            <person name="Arita M."/>
            <person name="Tohno M."/>
        </authorList>
    </citation>
    <scope>NUCLEOTIDE SEQUENCE [LARGE SCALE GENOMIC DNA]</scope>
    <source>
        <strain evidence="6 8">JCM 8573</strain>
    </source>
</reference>
<comment type="similarity">
    <text evidence="1">Belongs to the ABC transporter superfamily.</text>
</comment>
<organism evidence="6 8">
    <name type="scientific">Lentilactobacillus parakefiri</name>
    <dbReference type="NCBI Taxonomy" id="152332"/>
    <lineage>
        <taxon>Bacteria</taxon>
        <taxon>Bacillati</taxon>
        <taxon>Bacillota</taxon>
        <taxon>Bacilli</taxon>
        <taxon>Lactobacillales</taxon>
        <taxon>Lactobacillaceae</taxon>
        <taxon>Lentilactobacillus</taxon>
    </lineage>
</organism>
<evidence type="ECO:0000256" key="3">
    <source>
        <dbReference type="ARBA" id="ARBA00022741"/>
    </source>
</evidence>
<dbReference type="GO" id="GO:0005524">
    <property type="term" value="F:ATP binding"/>
    <property type="evidence" value="ECO:0007669"/>
    <property type="project" value="UniProtKB-KW"/>
</dbReference>
<evidence type="ECO:0000313" key="9">
    <source>
        <dbReference type="Proteomes" id="UP000294668"/>
    </source>
</evidence>
<keyword evidence="3" id="KW-0547">Nucleotide-binding</keyword>
<dbReference type="Gene3D" id="3.40.50.300">
    <property type="entry name" value="P-loop containing nucleotide triphosphate hydrolases"/>
    <property type="match status" value="1"/>
</dbReference>
<gene>
    <name evidence="6" type="primary">znuC</name>
    <name evidence="7" type="ORF">C5L28_001835</name>
    <name evidence="6" type="ORF">LPKJCM_01511</name>
</gene>
<reference evidence="7 9" key="2">
    <citation type="journal article" date="2019" name="Appl. Microbiol. Biotechnol.">
        <title>Uncovering carbohydrate metabolism through a genotype-phenotype association study of 56 lactic acid bacteria genomes.</title>
        <authorList>
            <person name="Buron-Moles G."/>
            <person name="Chailyan A."/>
            <person name="Dolejs I."/>
            <person name="Forster J."/>
            <person name="Miks M.H."/>
        </authorList>
    </citation>
    <scope>NUCLEOTIDE SEQUENCE [LARGE SCALE GENOMIC DNA]</scope>
    <source>
        <strain evidence="7 9">DSM 10551</strain>
    </source>
</reference>
<evidence type="ECO:0000313" key="7">
    <source>
        <dbReference type="EMBL" id="TDG88513.1"/>
    </source>
</evidence>
<dbReference type="Pfam" id="PF00005">
    <property type="entry name" value="ABC_tran"/>
    <property type="match status" value="1"/>
</dbReference>
<protein>
    <submittedName>
        <fullName evidence="6">Mn/Zn ABC-type transport system ATP-binding protein</fullName>
    </submittedName>
</protein>
<evidence type="ECO:0000256" key="2">
    <source>
        <dbReference type="ARBA" id="ARBA00022448"/>
    </source>
</evidence>
<keyword evidence="4 6" id="KW-0067">ATP-binding</keyword>
<dbReference type="GO" id="GO:0016887">
    <property type="term" value="F:ATP hydrolysis activity"/>
    <property type="evidence" value="ECO:0007669"/>
    <property type="project" value="InterPro"/>
</dbReference>
<evidence type="ECO:0000256" key="1">
    <source>
        <dbReference type="ARBA" id="ARBA00005417"/>
    </source>
</evidence>
<evidence type="ECO:0000256" key="4">
    <source>
        <dbReference type="ARBA" id="ARBA00022840"/>
    </source>
</evidence>
<dbReference type="EMBL" id="PUFL01000086">
    <property type="protein sequence ID" value="TDG88513.1"/>
    <property type="molecule type" value="Genomic_DNA"/>
</dbReference>
<dbReference type="OrthoDB" id="9806726at2"/>
<reference evidence="7" key="3">
    <citation type="submission" date="2019-02" db="EMBL/GenBank/DDBJ databases">
        <authorList>
            <person name="Buron G."/>
            <person name="Chaylann A."/>
            <person name="Dolejs I."/>
            <person name="Forster J."/>
            <person name="Miks M.H."/>
        </authorList>
    </citation>
    <scope>NUCLEOTIDE SEQUENCE</scope>
    <source>
        <strain evidence="7">DSM 10551</strain>
    </source>
</reference>
<dbReference type="InterPro" id="IPR050153">
    <property type="entry name" value="Metal_Ion_Import_ABC"/>
</dbReference>
<evidence type="ECO:0000313" key="8">
    <source>
        <dbReference type="Proteomes" id="UP000214739"/>
    </source>
</evidence>
<dbReference type="Proteomes" id="UP000294668">
    <property type="component" value="Unassembled WGS sequence"/>
</dbReference>
<evidence type="ECO:0000313" key="6">
    <source>
        <dbReference type="EMBL" id="GAW72396.1"/>
    </source>
</evidence>